<evidence type="ECO:0000313" key="3">
    <source>
        <dbReference type="Proteomes" id="UP000440578"/>
    </source>
</evidence>
<gene>
    <name evidence="2" type="ORF">FJT64_010824</name>
</gene>
<reference evidence="2 3" key="1">
    <citation type="submission" date="2019-07" db="EMBL/GenBank/DDBJ databases">
        <title>Draft genome assembly of a fouling barnacle, Amphibalanus amphitrite (Darwin, 1854): The first reference genome for Thecostraca.</title>
        <authorList>
            <person name="Kim W."/>
        </authorList>
    </citation>
    <scope>NUCLEOTIDE SEQUENCE [LARGE SCALE GENOMIC DNA]</scope>
    <source>
        <strain evidence="2">SNU_AA5</strain>
        <tissue evidence="2">Soma without cirri and trophi</tissue>
    </source>
</reference>
<dbReference type="EMBL" id="VIIS01001915">
    <property type="protein sequence ID" value="KAF0290991.1"/>
    <property type="molecule type" value="Genomic_DNA"/>
</dbReference>
<proteinExistence type="predicted"/>
<evidence type="ECO:0000256" key="1">
    <source>
        <dbReference type="SAM" id="SignalP"/>
    </source>
</evidence>
<sequence length="337" mass="35509">MPLVQVTLLVPVTLLVLSVLVPAARPLAWRQDEALCLAEQVAQPDGASATACAVHAFRHSAAGFRHLADGRCSLCAAVELNTTGGEVTFVGDRSACRQDADCGADAQCTAGGRCLCQPGLTADWDAPLVCRPIYDAVEVLLAESRDSALPTNLSVPWQVDCNPAITGGSVMTAIGDTPGLFDSGWTTDIDYVKCSHLGGGFQLEASRVTKMTLLNRSNGHSIHFCPNNSVVTALFDSHGLIPPYYMQKAEFAKCTAVGADWGVGAGDQCVRVQLGTTDRLVITTDEAADPHSAWPAQCPTDGPYAITALLAEGWHWMELVCCPVTKLAPQDTTGLGA</sequence>
<keyword evidence="3" id="KW-1185">Reference proteome</keyword>
<accession>A0A6A4VNX4</accession>
<comment type="caution">
    <text evidence="2">The sequence shown here is derived from an EMBL/GenBank/DDBJ whole genome shotgun (WGS) entry which is preliminary data.</text>
</comment>
<evidence type="ECO:0008006" key="4">
    <source>
        <dbReference type="Google" id="ProtNLM"/>
    </source>
</evidence>
<name>A0A6A4VNX4_AMPAM</name>
<feature type="signal peptide" evidence="1">
    <location>
        <begin position="1"/>
        <end position="23"/>
    </location>
</feature>
<protein>
    <recommendedName>
        <fullName evidence="4">EGF-like domain-containing protein</fullName>
    </recommendedName>
</protein>
<evidence type="ECO:0000313" key="2">
    <source>
        <dbReference type="EMBL" id="KAF0290991.1"/>
    </source>
</evidence>
<keyword evidence="1" id="KW-0732">Signal</keyword>
<dbReference type="AlphaFoldDB" id="A0A6A4VNX4"/>
<dbReference type="Proteomes" id="UP000440578">
    <property type="component" value="Unassembled WGS sequence"/>
</dbReference>
<organism evidence="2 3">
    <name type="scientific">Amphibalanus amphitrite</name>
    <name type="common">Striped barnacle</name>
    <name type="synonym">Balanus amphitrite</name>
    <dbReference type="NCBI Taxonomy" id="1232801"/>
    <lineage>
        <taxon>Eukaryota</taxon>
        <taxon>Metazoa</taxon>
        <taxon>Ecdysozoa</taxon>
        <taxon>Arthropoda</taxon>
        <taxon>Crustacea</taxon>
        <taxon>Multicrustacea</taxon>
        <taxon>Cirripedia</taxon>
        <taxon>Thoracica</taxon>
        <taxon>Thoracicalcarea</taxon>
        <taxon>Balanomorpha</taxon>
        <taxon>Balanoidea</taxon>
        <taxon>Balanidae</taxon>
        <taxon>Amphibalaninae</taxon>
        <taxon>Amphibalanus</taxon>
    </lineage>
</organism>
<feature type="chain" id="PRO_5025505662" description="EGF-like domain-containing protein" evidence="1">
    <location>
        <begin position="24"/>
        <end position="337"/>
    </location>
</feature>